<feature type="transmembrane region" description="Helical" evidence="6">
    <location>
        <begin position="52"/>
        <end position="71"/>
    </location>
</feature>
<dbReference type="PANTHER" id="PTHR23241:SF106">
    <property type="entry name" value="DUF4149 DOMAIN-CONTAINING PROTEIN"/>
    <property type="match status" value="1"/>
</dbReference>
<comment type="subcellular location">
    <subcellularLocation>
        <location evidence="1">Membrane</location>
    </subcellularLocation>
</comment>
<feature type="transmembrane region" description="Helical" evidence="6">
    <location>
        <begin position="12"/>
        <end position="31"/>
    </location>
</feature>
<dbReference type="AlphaFoldDB" id="A0A136JKF1"/>
<keyword evidence="4 6" id="KW-0472">Membrane</keyword>
<name>A0A136JKF1_9PEZI</name>
<evidence type="ECO:0000256" key="2">
    <source>
        <dbReference type="ARBA" id="ARBA00022692"/>
    </source>
</evidence>
<keyword evidence="3 6" id="KW-1133">Transmembrane helix</keyword>
<evidence type="ECO:0000256" key="4">
    <source>
        <dbReference type="ARBA" id="ARBA00023136"/>
    </source>
</evidence>
<dbReference type="InterPro" id="IPR025423">
    <property type="entry name" value="TMEM205-like"/>
</dbReference>
<dbReference type="OrthoDB" id="1641132at2759"/>
<reference evidence="9" key="1">
    <citation type="submission" date="2016-02" db="EMBL/GenBank/DDBJ databases">
        <title>Draft genome sequence of Microdochium bolleyi, a fungal endophyte of beachgrass.</title>
        <authorList>
            <consortium name="DOE Joint Genome Institute"/>
            <person name="David A.S."/>
            <person name="May G."/>
            <person name="Haridas S."/>
            <person name="Lim J."/>
            <person name="Wang M."/>
            <person name="Labutti K."/>
            <person name="Lipzen A."/>
            <person name="Barry K."/>
            <person name="Grigoriev I.V."/>
        </authorList>
    </citation>
    <scope>NUCLEOTIDE SEQUENCE [LARGE SCALE GENOMIC DNA]</scope>
    <source>
        <strain evidence="9">J235TASD1</strain>
    </source>
</reference>
<accession>A0A136JKF1</accession>
<keyword evidence="9" id="KW-1185">Reference proteome</keyword>
<evidence type="ECO:0000313" key="9">
    <source>
        <dbReference type="Proteomes" id="UP000070501"/>
    </source>
</evidence>
<evidence type="ECO:0000256" key="1">
    <source>
        <dbReference type="ARBA" id="ARBA00004370"/>
    </source>
</evidence>
<keyword evidence="2 6" id="KW-0812">Transmembrane</keyword>
<evidence type="ECO:0000256" key="6">
    <source>
        <dbReference type="SAM" id="Phobius"/>
    </source>
</evidence>
<feature type="transmembrane region" description="Helical" evidence="6">
    <location>
        <begin position="98"/>
        <end position="118"/>
    </location>
</feature>
<organism evidence="8 9">
    <name type="scientific">Microdochium bolleyi</name>
    <dbReference type="NCBI Taxonomy" id="196109"/>
    <lineage>
        <taxon>Eukaryota</taxon>
        <taxon>Fungi</taxon>
        <taxon>Dikarya</taxon>
        <taxon>Ascomycota</taxon>
        <taxon>Pezizomycotina</taxon>
        <taxon>Sordariomycetes</taxon>
        <taxon>Xylariomycetidae</taxon>
        <taxon>Xylariales</taxon>
        <taxon>Microdochiaceae</taxon>
        <taxon>Microdochium</taxon>
    </lineage>
</organism>
<protein>
    <recommendedName>
        <fullName evidence="7">TMEM205-like domain-containing protein</fullName>
    </recommendedName>
</protein>
<feature type="transmembrane region" description="Helical" evidence="6">
    <location>
        <begin position="158"/>
        <end position="178"/>
    </location>
</feature>
<feature type="domain" description="TMEM205-like" evidence="7">
    <location>
        <begin position="17"/>
        <end position="128"/>
    </location>
</feature>
<dbReference type="PANTHER" id="PTHR23241">
    <property type="entry name" value="LATE EMBRYOGENESIS ABUNDANT PLANTS LEA-RELATED"/>
    <property type="match status" value="1"/>
</dbReference>
<dbReference type="GO" id="GO:0016020">
    <property type="term" value="C:membrane"/>
    <property type="evidence" value="ECO:0007669"/>
    <property type="project" value="UniProtKB-SubCell"/>
</dbReference>
<dbReference type="FunCoup" id="A0A136JKF1">
    <property type="interactions" value="81"/>
</dbReference>
<dbReference type="EMBL" id="KQ964245">
    <property type="protein sequence ID" value="KXJ97616.1"/>
    <property type="molecule type" value="Genomic_DNA"/>
</dbReference>
<sequence length="185" mass="20455">MDSASIVWSPAPYHIFTYGTLLGTQVFHSFYNATVAYKTLERPQFAILQRNLFPGYFGVQAAAPILLALTYPAQKLLDAKLTSSGVFGVLEKSNRWTVLAPLATAFVTGLVNLVYLLPETNKITAKRRAQETKDGKRSWDAPPHSEEMTTLNREFGKIHGVSSLLNLVTLGATLFYGFQLGARLE</sequence>
<evidence type="ECO:0000256" key="3">
    <source>
        <dbReference type="ARBA" id="ARBA00022989"/>
    </source>
</evidence>
<evidence type="ECO:0000256" key="5">
    <source>
        <dbReference type="SAM" id="MobiDB-lite"/>
    </source>
</evidence>
<evidence type="ECO:0000259" key="7">
    <source>
        <dbReference type="Pfam" id="PF13664"/>
    </source>
</evidence>
<dbReference type="Proteomes" id="UP000070501">
    <property type="component" value="Unassembled WGS sequence"/>
</dbReference>
<gene>
    <name evidence="8" type="ORF">Micbo1qcDRAFT_192029</name>
</gene>
<feature type="compositionally biased region" description="Basic and acidic residues" evidence="5">
    <location>
        <begin position="128"/>
        <end position="145"/>
    </location>
</feature>
<dbReference type="InParanoid" id="A0A136JKF1"/>
<feature type="region of interest" description="Disordered" evidence="5">
    <location>
        <begin position="126"/>
        <end position="145"/>
    </location>
</feature>
<proteinExistence type="predicted"/>
<dbReference type="Pfam" id="PF13664">
    <property type="entry name" value="DUF4149"/>
    <property type="match status" value="1"/>
</dbReference>
<evidence type="ECO:0000313" key="8">
    <source>
        <dbReference type="EMBL" id="KXJ97616.1"/>
    </source>
</evidence>
<dbReference type="InterPro" id="IPR053009">
    <property type="entry name" value="Xanthocillin_Biosynth-Assoc"/>
</dbReference>